<dbReference type="PROSITE" id="PS50060">
    <property type="entry name" value="MAM_2"/>
    <property type="match status" value="1"/>
</dbReference>
<evidence type="ECO:0000256" key="1">
    <source>
        <dbReference type="SAM" id="MobiDB-lite"/>
    </source>
</evidence>
<feature type="domain" description="MAM" evidence="4">
    <location>
        <begin position="30"/>
        <end position="180"/>
    </location>
</feature>
<feature type="compositionally biased region" description="Acidic residues" evidence="1">
    <location>
        <begin position="574"/>
        <end position="583"/>
    </location>
</feature>
<organism evidence="5 6">
    <name type="scientific">Mytilus galloprovincialis</name>
    <name type="common">Mediterranean mussel</name>
    <dbReference type="NCBI Taxonomy" id="29158"/>
    <lineage>
        <taxon>Eukaryota</taxon>
        <taxon>Metazoa</taxon>
        <taxon>Spiralia</taxon>
        <taxon>Lophotrochozoa</taxon>
        <taxon>Mollusca</taxon>
        <taxon>Bivalvia</taxon>
        <taxon>Autobranchia</taxon>
        <taxon>Pteriomorphia</taxon>
        <taxon>Mytilida</taxon>
        <taxon>Mytiloidea</taxon>
        <taxon>Mytilidae</taxon>
        <taxon>Mytilinae</taxon>
        <taxon>Mytilus</taxon>
    </lineage>
</organism>
<evidence type="ECO:0000313" key="6">
    <source>
        <dbReference type="Proteomes" id="UP000596742"/>
    </source>
</evidence>
<dbReference type="Proteomes" id="UP000596742">
    <property type="component" value="Unassembled WGS sequence"/>
</dbReference>
<keyword evidence="2" id="KW-0472">Membrane</keyword>
<feature type="region of interest" description="Disordered" evidence="1">
    <location>
        <begin position="432"/>
        <end position="453"/>
    </location>
</feature>
<protein>
    <recommendedName>
        <fullName evidence="4">MAM domain-containing protein</fullName>
    </recommendedName>
</protein>
<feature type="compositionally biased region" description="Basic and acidic residues" evidence="1">
    <location>
        <begin position="516"/>
        <end position="555"/>
    </location>
</feature>
<dbReference type="SMART" id="SM00137">
    <property type="entry name" value="MAM"/>
    <property type="match status" value="1"/>
</dbReference>
<feature type="chain" id="PRO_5032951128" description="MAM domain-containing protein" evidence="3">
    <location>
        <begin position="26"/>
        <end position="593"/>
    </location>
</feature>
<feature type="signal peptide" evidence="3">
    <location>
        <begin position="1"/>
        <end position="25"/>
    </location>
</feature>
<gene>
    <name evidence="5" type="ORF">MGAL_10B060546</name>
</gene>
<reference evidence="5" key="1">
    <citation type="submission" date="2018-11" db="EMBL/GenBank/DDBJ databases">
        <authorList>
            <person name="Alioto T."/>
            <person name="Alioto T."/>
        </authorList>
    </citation>
    <scope>NUCLEOTIDE SEQUENCE</scope>
</reference>
<keyword evidence="2" id="KW-0812">Transmembrane</keyword>
<evidence type="ECO:0000256" key="3">
    <source>
        <dbReference type="SAM" id="SignalP"/>
    </source>
</evidence>
<feature type="region of interest" description="Disordered" evidence="1">
    <location>
        <begin position="484"/>
        <end position="593"/>
    </location>
</feature>
<dbReference type="GO" id="GO:0016020">
    <property type="term" value="C:membrane"/>
    <property type="evidence" value="ECO:0007669"/>
    <property type="project" value="InterPro"/>
</dbReference>
<feature type="region of interest" description="Disordered" evidence="1">
    <location>
        <begin position="185"/>
        <end position="208"/>
    </location>
</feature>
<feature type="compositionally biased region" description="Low complexity" evidence="1">
    <location>
        <begin position="193"/>
        <end position="204"/>
    </location>
</feature>
<accession>A0A8B6H1X9</accession>
<name>A0A8B6H1X9_MYTGA</name>
<dbReference type="SUPFAM" id="SSF49899">
    <property type="entry name" value="Concanavalin A-like lectins/glucanases"/>
    <property type="match status" value="1"/>
</dbReference>
<evidence type="ECO:0000259" key="4">
    <source>
        <dbReference type="PROSITE" id="PS50060"/>
    </source>
</evidence>
<proteinExistence type="predicted"/>
<comment type="caution">
    <text evidence="5">The sequence shown here is derived from an EMBL/GenBank/DDBJ whole genome shotgun (WGS) entry which is preliminary data.</text>
</comment>
<dbReference type="AlphaFoldDB" id="A0A8B6H1X9"/>
<keyword evidence="3" id="KW-0732">Signal</keyword>
<evidence type="ECO:0000256" key="2">
    <source>
        <dbReference type="SAM" id="Phobius"/>
    </source>
</evidence>
<evidence type="ECO:0000313" key="5">
    <source>
        <dbReference type="EMBL" id="VDI73231.1"/>
    </source>
</evidence>
<dbReference type="InterPro" id="IPR000998">
    <property type="entry name" value="MAM_dom"/>
</dbReference>
<sequence length="593" mass="67114">MIRYFKWINFLVIILLLMVTDLIICSNEGITCGFELNFCGWKSDNWIRRNQSKFGTSGPKAPADGDYFAQIDSEFSNRDSTLKINFSKPAGVSCIKFRHHLYGDYSKELKFGYFVSSGILTVLNMIDKKENFWGCSTVFLSDLPSQAQGIFFQAETGENAFSIIALDSITFINLGNECNNAADCPVPKPPPTTTTKQPSTVTPTDKTSGSSNELWYIIGGACGGVVLLAIIIIILCILKRRRSKRGIPSLPSASFLNSPSSRQLPAIPCDQNISNGSIMSIAESYDRKFSIQPTPDPIMLKNDEVWKNDHVQTHPKDPIMLKNDEVWENEHVLTESVNNRVASTDYTDILETSPVRENKSDSSDYIHVPPDYPNDDETSQKDYLVPEEEKQSNEEEENTKIEHNEIKKEHIYMNEPDDDYLEPINALGESIRAPDNQYESDPTDKGNKNKTSPVNLCVAPFTEKHLEIPQIPVMHREKYHLNAAENKEDTDNDYDDAATALNGYTTENNDQDELYDNSRDEQDTNSIKSDKEDYLYMTENRKDEDCVKPSKDSYDNSKGGQDNNSVNSDKEDYFDMSENQQDEDYVKPTIDTS</sequence>
<dbReference type="OrthoDB" id="6117864at2759"/>
<keyword evidence="2" id="KW-1133">Transmembrane helix</keyword>
<feature type="compositionally biased region" description="Basic and acidic residues" evidence="1">
    <location>
        <begin position="354"/>
        <end position="364"/>
    </location>
</feature>
<feature type="transmembrane region" description="Helical" evidence="2">
    <location>
        <begin position="214"/>
        <end position="238"/>
    </location>
</feature>
<dbReference type="EMBL" id="UYJE01009404">
    <property type="protein sequence ID" value="VDI73231.1"/>
    <property type="molecule type" value="Genomic_DNA"/>
</dbReference>
<dbReference type="InterPro" id="IPR013320">
    <property type="entry name" value="ConA-like_dom_sf"/>
</dbReference>
<feature type="compositionally biased region" description="Polar residues" evidence="1">
    <location>
        <begin position="556"/>
        <end position="567"/>
    </location>
</feature>
<dbReference type="Pfam" id="PF00629">
    <property type="entry name" value="MAM"/>
    <property type="match status" value="1"/>
</dbReference>
<dbReference type="Gene3D" id="2.60.120.200">
    <property type="match status" value="1"/>
</dbReference>
<keyword evidence="6" id="KW-1185">Reference proteome</keyword>
<feature type="region of interest" description="Disordered" evidence="1">
    <location>
        <begin position="348"/>
        <end position="379"/>
    </location>
</feature>